<dbReference type="Proteomes" id="UP000600080">
    <property type="component" value="Unassembled WGS sequence"/>
</dbReference>
<proteinExistence type="predicted"/>
<organism evidence="1 2">
    <name type="scientific">Streptomyces kronopolitis</name>
    <dbReference type="NCBI Taxonomy" id="1612435"/>
    <lineage>
        <taxon>Bacteria</taxon>
        <taxon>Bacillati</taxon>
        <taxon>Actinomycetota</taxon>
        <taxon>Actinomycetes</taxon>
        <taxon>Kitasatosporales</taxon>
        <taxon>Streptomycetaceae</taxon>
        <taxon>Streptomyces</taxon>
    </lineage>
</organism>
<sequence length="111" mass="12244">MTKRGLPHPEHLRLGQVLSGVRTQLLHEHVALLNAYPQTGPRAFPAKQLEVAIEALDAARRALENAVFEEHPAVAEVYDYFPYGEHRAEVVVPEKPGSSTGRVPFGGRAVR</sequence>
<evidence type="ECO:0000313" key="1">
    <source>
        <dbReference type="EMBL" id="GGN64190.1"/>
    </source>
</evidence>
<protein>
    <submittedName>
        <fullName evidence="1">Uncharacterized protein</fullName>
    </submittedName>
</protein>
<evidence type="ECO:0000313" key="2">
    <source>
        <dbReference type="Proteomes" id="UP000600080"/>
    </source>
</evidence>
<name>A0ABQ2K1K3_9ACTN</name>
<gene>
    <name evidence="1" type="ORF">GCM10012285_66020</name>
</gene>
<accession>A0ABQ2K1K3</accession>
<dbReference type="RefSeq" id="WP_189104430.1">
    <property type="nucleotide sequence ID" value="NZ_BMND01000059.1"/>
</dbReference>
<dbReference type="EMBL" id="BMND01000059">
    <property type="protein sequence ID" value="GGN64190.1"/>
    <property type="molecule type" value="Genomic_DNA"/>
</dbReference>
<keyword evidence="2" id="KW-1185">Reference proteome</keyword>
<reference evidence="2" key="1">
    <citation type="journal article" date="2019" name="Int. J. Syst. Evol. Microbiol.">
        <title>The Global Catalogue of Microorganisms (GCM) 10K type strain sequencing project: providing services to taxonomists for standard genome sequencing and annotation.</title>
        <authorList>
            <consortium name="The Broad Institute Genomics Platform"/>
            <consortium name="The Broad Institute Genome Sequencing Center for Infectious Disease"/>
            <person name="Wu L."/>
            <person name="Ma J."/>
        </authorList>
    </citation>
    <scope>NUCLEOTIDE SEQUENCE [LARGE SCALE GENOMIC DNA]</scope>
    <source>
        <strain evidence="2">CGMCC 4.7323</strain>
    </source>
</reference>
<comment type="caution">
    <text evidence="1">The sequence shown here is derived from an EMBL/GenBank/DDBJ whole genome shotgun (WGS) entry which is preliminary data.</text>
</comment>
<dbReference type="GeneID" id="301552273"/>